<gene>
    <name evidence="9" type="ORF">BIV57_11255</name>
</gene>
<dbReference type="AlphaFoldDB" id="A0A1J7BFD0"/>
<organism evidence="9 10">
    <name type="scientific">Mangrovactinospora gilvigrisea</name>
    <dbReference type="NCBI Taxonomy" id="1428644"/>
    <lineage>
        <taxon>Bacteria</taxon>
        <taxon>Bacillati</taxon>
        <taxon>Actinomycetota</taxon>
        <taxon>Actinomycetes</taxon>
        <taxon>Kitasatosporales</taxon>
        <taxon>Streptomycetaceae</taxon>
        <taxon>Mangrovactinospora</taxon>
    </lineage>
</organism>
<keyword evidence="10" id="KW-1185">Reference proteome</keyword>
<dbReference type="PANTHER" id="PTHR11845:SF13">
    <property type="entry name" value="5'-DEOXYNUCLEOTIDASE HDDC2"/>
    <property type="match status" value="1"/>
</dbReference>
<dbReference type="Proteomes" id="UP000243342">
    <property type="component" value="Unassembled WGS sequence"/>
</dbReference>
<evidence type="ECO:0000259" key="8">
    <source>
        <dbReference type="SMART" id="SM00471"/>
    </source>
</evidence>
<protein>
    <recommendedName>
        <fullName evidence="5">5'-deoxynucleotidase</fullName>
        <ecNumber evidence="5">3.1.3.89</ecNumber>
    </recommendedName>
</protein>
<dbReference type="GO" id="GO:0002953">
    <property type="term" value="F:5'-deoxynucleotidase activity"/>
    <property type="evidence" value="ECO:0007669"/>
    <property type="project" value="UniProtKB-EC"/>
</dbReference>
<keyword evidence="7 9" id="KW-0378">Hydrolase</keyword>
<dbReference type="PANTHER" id="PTHR11845">
    <property type="entry name" value="5'-DEOXYNUCLEOTIDASE HDDC2"/>
    <property type="match status" value="1"/>
</dbReference>
<dbReference type="OrthoDB" id="9786155at2"/>
<comment type="caution">
    <text evidence="9">The sequence shown here is derived from an EMBL/GenBank/DDBJ whole genome shotgun (WGS) entry which is preliminary data.</text>
</comment>
<dbReference type="SUPFAM" id="SSF109604">
    <property type="entry name" value="HD-domain/PDEase-like"/>
    <property type="match status" value="1"/>
</dbReference>
<sequence>MTEQDPARGTVAFVFETGMLKRMSRTGWWHVGVKEPESIADHSFRAGIIGSILAMMEGADPARTALLSLFHDTQESRIGDIAHIGKRYLKAQPNEAITADQLAGAYPAVRDGIQKIVEEYESCTSIEAKCAHDADKVDCLVQAVEYREAGHRNIQPWIDTSYEHLRTESGRVLADAALEMTSMEWRETFLP</sequence>
<dbReference type="InterPro" id="IPR006674">
    <property type="entry name" value="HD_domain"/>
</dbReference>
<feature type="domain" description="HD/PDEase" evidence="8">
    <location>
        <begin position="35"/>
        <end position="149"/>
    </location>
</feature>
<comment type="catalytic activity">
    <reaction evidence="1">
        <text>a 2'-deoxyribonucleoside 5'-phosphate + H2O = a 2'-deoxyribonucleoside + phosphate</text>
        <dbReference type="Rhea" id="RHEA:36167"/>
        <dbReference type="ChEBI" id="CHEBI:15377"/>
        <dbReference type="ChEBI" id="CHEBI:18274"/>
        <dbReference type="ChEBI" id="CHEBI:43474"/>
        <dbReference type="ChEBI" id="CHEBI:65317"/>
        <dbReference type="EC" id="3.1.3.89"/>
    </reaction>
</comment>
<dbReference type="EMBL" id="MLCF01000054">
    <property type="protein sequence ID" value="OIV37387.1"/>
    <property type="molecule type" value="Genomic_DNA"/>
</dbReference>
<keyword evidence="6" id="KW-0479">Metal-binding</keyword>
<evidence type="ECO:0000256" key="6">
    <source>
        <dbReference type="ARBA" id="ARBA00022723"/>
    </source>
</evidence>
<dbReference type="InterPro" id="IPR039356">
    <property type="entry name" value="YfbR/HDDC2"/>
</dbReference>
<evidence type="ECO:0000313" key="10">
    <source>
        <dbReference type="Proteomes" id="UP000243342"/>
    </source>
</evidence>
<evidence type="ECO:0000256" key="4">
    <source>
        <dbReference type="ARBA" id="ARBA00011738"/>
    </source>
</evidence>
<dbReference type="Pfam" id="PF13023">
    <property type="entry name" value="HD_3"/>
    <property type="match status" value="1"/>
</dbReference>
<dbReference type="EC" id="3.1.3.89" evidence="5"/>
<comment type="subunit">
    <text evidence="4">Homodimer.</text>
</comment>
<dbReference type="GO" id="GO:0005737">
    <property type="term" value="C:cytoplasm"/>
    <property type="evidence" value="ECO:0007669"/>
    <property type="project" value="TreeGrafter"/>
</dbReference>
<reference evidence="9 10" key="1">
    <citation type="submission" date="2016-10" db="EMBL/GenBank/DDBJ databases">
        <title>Genome sequence of Streptomyces gilvigriseus MUSC 26.</title>
        <authorList>
            <person name="Lee L.-H."/>
            <person name="Ser H.-L."/>
        </authorList>
    </citation>
    <scope>NUCLEOTIDE SEQUENCE [LARGE SCALE GENOMIC DNA]</scope>
    <source>
        <strain evidence="9 10">MUSC 26</strain>
    </source>
</reference>
<dbReference type="GO" id="GO:0046872">
    <property type="term" value="F:metal ion binding"/>
    <property type="evidence" value="ECO:0007669"/>
    <property type="project" value="UniProtKB-KW"/>
</dbReference>
<dbReference type="InterPro" id="IPR003607">
    <property type="entry name" value="HD/PDEase_dom"/>
</dbReference>
<evidence type="ECO:0000313" key="9">
    <source>
        <dbReference type="EMBL" id="OIV37387.1"/>
    </source>
</evidence>
<dbReference type="SMART" id="SM00471">
    <property type="entry name" value="HDc"/>
    <property type="match status" value="1"/>
</dbReference>
<evidence type="ECO:0000256" key="1">
    <source>
        <dbReference type="ARBA" id="ARBA00001638"/>
    </source>
</evidence>
<proteinExistence type="predicted"/>
<dbReference type="Gene3D" id="1.10.3210.10">
    <property type="entry name" value="Hypothetical protein af1432"/>
    <property type="match status" value="1"/>
</dbReference>
<name>A0A1J7BFD0_9ACTN</name>
<evidence type="ECO:0000256" key="7">
    <source>
        <dbReference type="ARBA" id="ARBA00022801"/>
    </source>
</evidence>
<dbReference type="RefSeq" id="WP_071656645.1">
    <property type="nucleotide sequence ID" value="NZ_MLCF01000054.1"/>
</dbReference>
<evidence type="ECO:0000256" key="3">
    <source>
        <dbReference type="ARBA" id="ARBA00001941"/>
    </source>
</evidence>
<comment type="cofactor">
    <cofactor evidence="3">
        <name>Co(2+)</name>
        <dbReference type="ChEBI" id="CHEBI:48828"/>
    </cofactor>
</comment>
<evidence type="ECO:0000256" key="5">
    <source>
        <dbReference type="ARBA" id="ARBA00012964"/>
    </source>
</evidence>
<comment type="cofactor">
    <cofactor evidence="2">
        <name>Mn(2+)</name>
        <dbReference type="ChEBI" id="CHEBI:29035"/>
    </cofactor>
</comment>
<accession>A0A1J7BFD0</accession>
<dbReference type="STRING" id="1428644.BIV57_11255"/>
<evidence type="ECO:0000256" key="2">
    <source>
        <dbReference type="ARBA" id="ARBA00001936"/>
    </source>
</evidence>